<gene>
    <name evidence="3" type="ORF">Zm00014a_014570</name>
</gene>
<dbReference type="EMBL" id="NCVQ01000003">
    <property type="protein sequence ID" value="PWZ37912.1"/>
    <property type="molecule type" value="Genomic_DNA"/>
</dbReference>
<dbReference type="Proteomes" id="UP000251960">
    <property type="component" value="Chromosome 2"/>
</dbReference>
<feature type="region of interest" description="Disordered" evidence="1">
    <location>
        <begin position="51"/>
        <end position="93"/>
    </location>
</feature>
<feature type="compositionally biased region" description="Low complexity" evidence="1">
    <location>
        <begin position="17"/>
        <end position="28"/>
    </location>
</feature>
<dbReference type="PANTHER" id="PTHR33179:SF64">
    <property type="entry name" value="OS11G0131100 PROTEIN"/>
    <property type="match status" value="1"/>
</dbReference>
<organism evidence="3">
    <name type="scientific">Zea mays</name>
    <name type="common">Maize</name>
    <dbReference type="NCBI Taxonomy" id="4577"/>
    <lineage>
        <taxon>Eukaryota</taxon>
        <taxon>Viridiplantae</taxon>
        <taxon>Streptophyta</taxon>
        <taxon>Embryophyta</taxon>
        <taxon>Tracheophyta</taxon>
        <taxon>Spermatophyta</taxon>
        <taxon>Magnoliopsida</taxon>
        <taxon>Liliopsida</taxon>
        <taxon>Poales</taxon>
        <taxon>Poaceae</taxon>
        <taxon>PACMAD clade</taxon>
        <taxon>Panicoideae</taxon>
        <taxon>Andropogonodae</taxon>
        <taxon>Andropogoneae</taxon>
        <taxon>Tripsacinae</taxon>
        <taxon>Zea</taxon>
    </lineage>
</organism>
<evidence type="ECO:0000259" key="2">
    <source>
        <dbReference type="Pfam" id="PF05678"/>
    </source>
</evidence>
<dbReference type="AlphaFoldDB" id="A0A3L6FSW9"/>
<evidence type="ECO:0000313" key="3">
    <source>
        <dbReference type="EMBL" id="PWZ37912.1"/>
    </source>
</evidence>
<dbReference type="InterPro" id="IPR008889">
    <property type="entry name" value="VQ"/>
</dbReference>
<dbReference type="InterPro" id="IPR039609">
    <property type="entry name" value="VQ_15/22"/>
</dbReference>
<sequence>MRMAAAATYMHRDSTHPSPSSRSIISSPPWRPDVPFPTHQLHQAAAGLYDPDLAATPLPPAPPRNNHHHLRPGAARRPSSRRRPRPSRRLPTTYINADPASFRRMVHQATGAAEDLPPPLAPPHEATLCRPAPSRAATLDTSALLLGGGSAPRTLEVDSGTGGGVGVGVGVGLGLGFGGCFPTLESWDALSCTSHR</sequence>
<comment type="caution">
    <text evidence="3">The sequence shown here is derived from an EMBL/GenBank/DDBJ whole genome shotgun (WGS) entry which is preliminary data.</text>
</comment>
<dbReference type="Pfam" id="PF05678">
    <property type="entry name" value="VQ"/>
    <property type="match status" value="1"/>
</dbReference>
<accession>A0A3L6FSW9</accession>
<name>A0A3L6FSW9_MAIZE</name>
<proteinExistence type="predicted"/>
<feature type="compositionally biased region" description="Basic residues" evidence="1">
    <location>
        <begin position="78"/>
        <end position="88"/>
    </location>
</feature>
<evidence type="ECO:0000256" key="1">
    <source>
        <dbReference type="SAM" id="MobiDB-lite"/>
    </source>
</evidence>
<feature type="domain" description="VQ" evidence="2">
    <location>
        <begin position="89"/>
        <end position="113"/>
    </location>
</feature>
<reference evidence="3" key="1">
    <citation type="journal article" date="2018" name="Nat. Genet.">
        <title>Extensive intraspecific gene order and gene structural variations between Mo17 and other maize genomes.</title>
        <authorList>
            <person name="Sun S."/>
            <person name="Zhou Y."/>
            <person name="Chen J."/>
            <person name="Shi J."/>
            <person name="Zhao H."/>
            <person name="Zhao H."/>
            <person name="Song W."/>
            <person name="Zhang M."/>
            <person name="Cui Y."/>
            <person name="Dong X."/>
            <person name="Liu H."/>
            <person name="Ma X."/>
            <person name="Jiao Y."/>
            <person name="Wang B."/>
            <person name="Wei X."/>
            <person name="Stein J.C."/>
            <person name="Glaubitz J.C."/>
            <person name="Lu F."/>
            <person name="Yu G."/>
            <person name="Liang C."/>
            <person name="Fengler K."/>
            <person name="Li B."/>
            <person name="Rafalski A."/>
            <person name="Schnable P.S."/>
            <person name="Ware D.H."/>
            <person name="Buckler E.S."/>
            <person name="Lai J."/>
        </authorList>
    </citation>
    <scope>NUCLEOTIDE SEQUENCE [LARGE SCALE GENOMIC DNA]</scope>
    <source>
        <tissue evidence="3">Seedling</tissue>
    </source>
</reference>
<dbReference type="ExpressionAtlas" id="A0A3L6FSW9">
    <property type="expression patterns" value="baseline and differential"/>
</dbReference>
<feature type="region of interest" description="Disordered" evidence="1">
    <location>
        <begin position="1"/>
        <end position="37"/>
    </location>
</feature>
<dbReference type="PANTHER" id="PTHR33179">
    <property type="entry name" value="VQ MOTIF-CONTAINING PROTEIN"/>
    <property type="match status" value="1"/>
</dbReference>
<protein>
    <recommendedName>
        <fullName evidence="2">VQ domain-containing protein</fullName>
    </recommendedName>
</protein>